<dbReference type="PROSITE" id="PS01354">
    <property type="entry name" value="HEMATOPO_REC_L_F3"/>
    <property type="match status" value="1"/>
</dbReference>
<dbReference type="SUPFAM" id="SSF49265">
    <property type="entry name" value="Fibronectin type III"/>
    <property type="match status" value="1"/>
</dbReference>
<evidence type="ECO:0000313" key="6">
    <source>
        <dbReference type="Proteomes" id="UP000812440"/>
    </source>
</evidence>
<dbReference type="PANTHER" id="PTHR48483:SF2">
    <property type="entry name" value="INTERLEUKIN-27 SUBUNIT BETA"/>
    <property type="match status" value="1"/>
</dbReference>
<name>A0A8T2I8X3_9PIPI</name>
<dbReference type="CDD" id="cd00063">
    <property type="entry name" value="FN3"/>
    <property type="match status" value="1"/>
</dbReference>
<accession>A0A8T2I8X3</accession>
<dbReference type="AlphaFoldDB" id="A0A8T2I8X3"/>
<dbReference type="InterPro" id="IPR003961">
    <property type="entry name" value="FN3_dom"/>
</dbReference>
<dbReference type="InterPro" id="IPR003530">
    <property type="entry name" value="Hematopoietin_rcpt_L_F3_CS"/>
</dbReference>
<reference evidence="5" key="1">
    <citation type="thesis" date="2020" institute="ProQuest LLC" country="789 East Eisenhower Parkway, Ann Arbor, MI, USA">
        <title>Comparative Genomics and Chromosome Evolution.</title>
        <authorList>
            <person name="Mudd A.B."/>
        </authorList>
    </citation>
    <scope>NUCLEOTIDE SEQUENCE</scope>
    <source>
        <strain evidence="5">Female2</strain>
        <tissue evidence="5">Blood</tissue>
    </source>
</reference>
<comment type="caution">
    <text evidence="5">The sequence shown here is derived from an EMBL/GenBank/DDBJ whole genome shotgun (WGS) entry which is preliminary data.</text>
</comment>
<dbReference type="InterPro" id="IPR036116">
    <property type="entry name" value="FN3_sf"/>
</dbReference>
<keyword evidence="6" id="KW-1185">Reference proteome</keyword>
<feature type="non-terminal residue" evidence="5">
    <location>
        <position position="1"/>
    </location>
</feature>
<feature type="non-terminal residue" evidence="5">
    <location>
        <position position="99"/>
    </location>
</feature>
<evidence type="ECO:0000256" key="4">
    <source>
        <dbReference type="ARBA" id="ARBA00023180"/>
    </source>
</evidence>
<dbReference type="InterPro" id="IPR013783">
    <property type="entry name" value="Ig-like_fold"/>
</dbReference>
<comment type="similarity">
    <text evidence="1">Belongs to the type I cytokine receptor family. Type 3 subfamily.</text>
</comment>
<dbReference type="GO" id="GO:0004896">
    <property type="term" value="F:cytokine receptor activity"/>
    <property type="evidence" value="ECO:0007669"/>
    <property type="project" value="InterPro"/>
</dbReference>
<dbReference type="EMBL" id="JAACNH010004759">
    <property type="protein sequence ID" value="KAG8429605.1"/>
    <property type="molecule type" value="Genomic_DNA"/>
</dbReference>
<organism evidence="5 6">
    <name type="scientific">Hymenochirus boettgeri</name>
    <name type="common">Congo dwarf clawed frog</name>
    <dbReference type="NCBI Taxonomy" id="247094"/>
    <lineage>
        <taxon>Eukaryota</taxon>
        <taxon>Metazoa</taxon>
        <taxon>Chordata</taxon>
        <taxon>Craniata</taxon>
        <taxon>Vertebrata</taxon>
        <taxon>Euteleostomi</taxon>
        <taxon>Amphibia</taxon>
        <taxon>Batrachia</taxon>
        <taxon>Anura</taxon>
        <taxon>Pipoidea</taxon>
        <taxon>Pipidae</taxon>
        <taxon>Pipinae</taxon>
        <taxon>Hymenochirus</taxon>
    </lineage>
</organism>
<keyword evidence="2" id="KW-0732">Signal</keyword>
<dbReference type="GO" id="GO:0016020">
    <property type="term" value="C:membrane"/>
    <property type="evidence" value="ECO:0007669"/>
    <property type="project" value="InterPro"/>
</dbReference>
<evidence type="ECO:0000256" key="2">
    <source>
        <dbReference type="ARBA" id="ARBA00022729"/>
    </source>
</evidence>
<evidence type="ECO:0000313" key="5">
    <source>
        <dbReference type="EMBL" id="KAG8429605.1"/>
    </source>
</evidence>
<evidence type="ECO:0000256" key="3">
    <source>
        <dbReference type="ARBA" id="ARBA00022737"/>
    </source>
</evidence>
<dbReference type="Gene3D" id="2.60.40.10">
    <property type="entry name" value="Immunoglobulins"/>
    <property type="match status" value="1"/>
</dbReference>
<dbReference type="InterPro" id="IPR053073">
    <property type="entry name" value="IL11/IL27_subunit_beta"/>
</dbReference>
<keyword evidence="3" id="KW-0677">Repeat</keyword>
<dbReference type="Proteomes" id="UP000812440">
    <property type="component" value="Unassembled WGS sequence"/>
</dbReference>
<sequence length="99" mass="11598">NQSDPNNVAQGWKSGFWSSYQINITEENPLGSTFRLLDVTVQSIVKPDPPENLLVEPVPFAPRRLHVTWDYPGSWPKELHFQLKFRLQYRPVEHPLWSE</sequence>
<protein>
    <submittedName>
        <fullName evidence="5">Uncharacterized protein</fullName>
    </submittedName>
</protein>
<gene>
    <name evidence="5" type="ORF">GDO86_019699</name>
</gene>
<proteinExistence type="inferred from homology"/>
<keyword evidence="4" id="KW-0325">Glycoprotein</keyword>
<dbReference type="PANTHER" id="PTHR48483">
    <property type="entry name" value="INTERLEUKIN-27 SUBUNIT BETA"/>
    <property type="match status" value="1"/>
</dbReference>
<dbReference type="OrthoDB" id="418412at2759"/>
<evidence type="ECO:0000256" key="1">
    <source>
        <dbReference type="ARBA" id="ARBA00010890"/>
    </source>
</evidence>